<dbReference type="PANTHER" id="PTHR33600:SF5">
    <property type="entry name" value="PLASTID DIVISION PROTEIN PDV1"/>
    <property type="match status" value="1"/>
</dbReference>
<sequence length="230" mass="26237">MKNYLQALIERARALNEKVSDEINTSCSSFCRFCSESGCYCGDAETPFEERQRLIAIGDSLKNVEKMLVFLQKLESWQQMDQNSALAQLEESRLFLIQKVTQHQGRSLQVLEELNALFGNGESGFRWNLKEKMEEKGDADNGQKRSSNFFISCFQILAYPWKWQKAAGVAVRLIAVSASISSTIHLYRTRQQYRTSQTKFLALMNSKEAGKNEFLFTTPNSPLDVFDGRG</sequence>
<dbReference type="EMBL" id="CP126662">
    <property type="protein sequence ID" value="WKA05867.1"/>
    <property type="molecule type" value="Genomic_DNA"/>
</dbReference>
<dbReference type="Proteomes" id="UP001227230">
    <property type="component" value="Chromosome 15"/>
</dbReference>
<reference evidence="1 2" key="1">
    <citation type="journal article" date="2023" name="Hortic Res">
        <title>The complete reference genome for grapevine (Vitis vinifera L.) genetics and breeding.</title>
        <authorList>
            <person name="Shi X."/>
            <person name="Cao S."/>
            <person name="Wang X."/>
            <person name="Huang S."/>
            <person name="Wang Y."/>
            <person name="Liu Z."/>
            <person name="Liu W."/>
            <person name="Leng X."/>
            <person name="Peng Y."/>
            <person name="Wang N."/>
            <person name="Wang Y."/>
            <person name="Ma Z."/>
            <person name="Xu X."/>
            <person name="Zhang F."/>
            <person name="Xue H."/>
            <person name="Zhong H."/>
            <person name="Wang Y."/>
            <person name="Zhang K."/>
            <person name="Velt A."/>
            <person name="Avia K."/>
            <person name="Holtgrawe D."/>
            <person name="Grimplet J."/>
            <person name="Matus J.T."/>
            <person name="Ware D."/>
            <person name="Wu X."/>
            <person name="Wang H."/>
            <person name="Liu C."/>
            <person name="Fang Y."/>
            <person name="Rustenholz C."/>
            <person name="Cheng Z."/>
            <person name="Xiao H."/>
            <person name="Zhou Y."/>
        </authorList>
    </citation>
    <scope>NUCLEOTIDE SEQUENCE [LARGE SCALE GENOMIC DNA]</scope>
    <source>
        <strain evidence="2">cv. Pinot noir / PN40024</strain>
        <tissue evidence="1">Leaf</tissue>
    </source>
</reference>
<keyword evidence="2" id="KW-1185">Reference proteome</keyword>
<name>A0ABY9DFU6_VITVI</name>
<dbReference type="PANTHER" id="PTHR33600">
    <property type="entry name" value="PLASTID DIVISION PROTEIN PDV2"/>
    <property type="match status" value="1"/>
</dbReference>
<protein>
    <recommendedName>
        <fullName evidence="3">Plastid division protein PDV1</fullName>
    </recommendedName>
</protein>
<dbReference type="InterPro" id="IPR038939">
    <property type="entry name" value="PDV1/PDV2"/>
</dbReference>
<gene>
    <name evidence="1" type="ORF">VitviT2T_023804</name>
</gene>
<evidence type="ECO:0000313" key="2">
    <source>
        <dbReference type="Proteomes" id="UP001227230"/>
    </source>
</evidence>
<proteinExistence type="predicted"/>
<organism evidence="1 2">
    <name type="scientific">Vitis vinifera</name>
    <name type="common">Grape</name>
    <dbReference type="NCBI Taxonomy" id="29760"/>
    <lineage>
        <taxon>Eukaryota</taxon>
        <taxon>Viridiplantae</taxon>
        <taxon>Streptophyta</taxon>
        <taxon>Embryophyta</taxon>
        <taxon>Tracheophyta</taxon>
        <taxon>Spermatophyta</taxon>
        <taxon>Magnoliopsida</taxon>
        <taxon>eudicotyledons</taxon>
        <taxon>Gunneridae</taxon>
        <taxon>Pentapetalae</taxon>
        <taxon>rosids</taxon>
        <taxon>Vitales</taxon>
        <taxon>Vitaceae</taxon>
        <taxon>Viteae</taxon>
        <taxon>Vitis</taxon>
    </lineage>
</organism>
<evidence type="ECO:0008006" key="3">
    <source>
        <dbReference type="Google" id="ProtNLM"/>
    </source>
</evidence>
<accession>A0ABY9DFU6</accession>
<evidence type="ECO:0000313" key="1">
    <source>
        <dbReference type="EMBL" id="WKA05867.1"/>
    </source>
</evidence>